<keyword evidence="2" id="KW-0460">Magnesium</keyword>
<feature type="binding site" evidence="2">
    <location>
        <position position="29"/>
    </location>
    <ligand>
        <name>substrate</name>
    </ligand>
</feature>
<feature type="binding site" evidence="2">
    <location>
        <position position="190"/>
    </location>
    <ligand>
        <name>substrate</name>
    </ligand>
</feature>
<feature type="active site" description="Proton acceptor" evidence="2">
    <location>
        <position position="72"/>
    </location>
</feature>
<feature type="active site" evidence="2">
    <location>
        <position position="24"/>
    </location>
</feature>
<feature type="binding site" evidence="2">
    <location>
        <position position="24"/>
    </location>
    <ligand>
        <name>Mg(2+)</name>
        <dbReference type="ChEBI" id="CHEBI:18420"/>
    </ligand>
</feature>
<name>A0A1F4YFE9_9BACT</name>
<dbReference type="AlphaFoldDB" id="A0A1F4YFE9"/>
<comment type="caution">
    <text evidence="3">The sequence shown here is derived from an EMBL/GenBank/DDBJ whole genome shotgun (WGS) entry which is preliminary data.</text>
</comment>
<feature type="binding site" evidence="2">
    <location>
        <position position="75"/>
    </location>
    <ligand>
        <name>substrate</name>
    </ligand>
</feature>
<reference evidence="3 4" key="1">
    <citation type="journal article" date="2016" name="Nat. Commun.">
        <title>Thousands of microbial genomes shed light on interconnected biogeochemical processes in an aquifer system.</title>
        <authorList>
            <person name="Anantharaman K."/>
            <person name="Brown C.T."/>
            <person name="Hug L.A."/>
            <person name="Sharon I."/>
            <person name="Castelle C.J."/>
            <person name="Probst A.J."/>
            <person name="Thomas B.C."/>
            <person name="Singh A."/>
            <person name="Wilkins M.J."/>
            <person name="Karaoz U."/>
            <person name="Brodie E.L."/>
            <person name="Williams K.H."/>
            <person name="Hubbard S.S."/>
            <person name="Banfield J.F."/>
        </authorList>
    </citation>
    <scope>NUCLEOTIDE SEQUENCE [LARGE SCALE GENOMIC DNA]</scope>
</reference>
<feature type="binding site" evidence="2">
    <location>
        <begin position="25"/>
        <end position="28"/>
    </location>
    <ligand>
        <name>substrate</name>
    </ligand>
</feature>
<dbReference type="SUPFAM" id="SSF64005">
    <property type="entry name" value="Undecaprenyl diphosphate synthase"/>
    <property type="match status" value="1"/>
</dbReference>
<feature type="binding site" evidence="2">
    <location>
        <begin position="196"/>
        <end position="198"/>
    </location>
    <ligand>
        <name>substrate</name>
    </ligand>
</feature>
<comment type="function">
    <text evidence="2">Catalyzes the condensation of isopentenyl diphosphate (IPP) with allylic pyrophosphates generating different type of terpenoids.</text>
</comment>
<comment type="caution">
    <text evidence="2">Lacks conserved residue(s) required for the propagation of feature annotation.</text>
</comment>
<feature type="binding site" evidence="2">
    <location>
        <position position="41"/>
    </location>
    <ligand>
        <name>substrate</name>
    </ligand>
</feature>
<dbReference type="GO" id="GO:0016094">
    <property type="term" value="P:polyprenol biosynthetic process"/>
    <property type="evidence" value="ECO:0007669"/>
    <property type="project" value="TreeGrafter"/>
</dbReference>
<dbReference type="GO" id="GO:0000287">
    <property type="term" value="F:magnesium ion binding"/>
    <property type="evidence" value="ECO:0007669"/>
    <property type="project" value="UniProtKB-UniRule"/>
</dbReference>
<evidence type="ECO:0000313" key="3">
    <source>
        <dbReference type="EMBL" id="OGC92642.1"/>
    </source>
</evidence>
<dbReference type="Pfam" id="PF01255">
    <property type="entry name" value="Prenyltransf"/>
    <property type="match status" value="1"/>
</dbReference>
<dbReference type="NCBIfam" id="TIGR00055">
    <property type="entry name" value="uppS"/>
    <property type="match status" value="1"/>
</dbReference>
<organism evidence="3 4">
    <name type="scientific">Candidatus Amesbacteria bacterium RIFCSPHIGHO2_01_FULL_48_32b</name>
    <dbReference type="NCBI Taxonomy" id="1797253"/>
    <lineage>
        <taxon>Bacteria</taxon>
        <taxon>Candidatus Amesiibacteriota</taxon>
    </lineage>
</organism>
<dbReference type="PANTHER" id="PTHR10291">
    <property type="entry name" value="DEHYDRODOLICHYL DIPHOSPHATE SYNTHASE FAMILY MEMBER"/>
    <property type="match status" value="1"/>
</dbReference>
<gene>
    <name evidence="3" type="ORF">A2876_03085</name>
</gene>
<dbReference type="HAMAP" id="MF_01139">
    <property type="entry name" value="ISPT"/>
    <property type="match status" value="1"/>
</dbReference>
<dbReference type="Proteomes" id="UP000178176">
    <property type="component" value="Unassembled WGS sequence"/>
</dbReference>
<dbReference type="EMBL" id="MEXH01000011">
    <property type="protein sequence ID" value="OGC92642.1"/>
    <property type="molecule type" value="Genomic_DNA"/>
</dbReference>
<proteinExistence type="inferred from homology"/>
<comment type="subunit">
    <text evidence="2">Homodimer.</text>
</comment>
<keyword evidence="1 2" id="KW-0808">Transferase</keyword>
<dbReference type="InterPro" id="IPR036424">
    <property type="entry name" value="UPP_synth-like_sf"/>
</dbReference>
<comment type="cofactor">
    <cofactor evidence="2">
        <name>Mg(2+)</name>
        <dbReference type="ChEBI" id="CHEBI:18420"/>
    </cofactor>
    <text evidence="2">Binds 2 magnesium ions per subunit.</text>
</comment>
<evidence type="ECO:0000313" key="4">
    <source>
        <dbReference type="Proteomes" id="UP000178176"/>
    </source>
</evidence>
<dbReference type="CDD" id="cd00475">
    <property type="entry name" value="Cis_IPPS"/>
    <property type="match status" value="1"/>
</dbReference>
<feature type="binding site" evidence="2">
    <location>
        <position position="209"/>
    </location>
    <ligand>
        <name>Mg(2+)</name>
        <dbReference type="ChEBI" id="CHEBI:18420"/>
    </ligand>
</feature>
<dbReference type="Gene3D" id="3.40.1180.10">
    <property type="entry name" value="Decaprenyl diphosphate synthase-like"/>
    <property type="match status" value="1"/>
</dbReference>
<comment type="similarity">
    <text evidence="2">Belongs to the UPP synthase family.</text>
</comment>
<dbReference type="PANTHER" id="PTHR10291:SF0">
    <property type="entry name" value="DEHYDRODOLICHYL DIPHOSPHATE SYNTHASE 2"/>
    <property type="match status" value="1"/>
</dbReference>
<evidence type="ECO:0000256" key="2">
    <source>
        <dbReference type="HAMAP-Rule" id="MF_01139"/>
    </source>
</evidence>
<sequence>MAKAQTIMLPAGTKVPDHVAMILDGNRRWARARGLQPWEGHKAGYEAVHRLAKAARQLGVHTFTVWAFSTENWERSEREREEIFRVFRVALFQAEKEVHEEKVRFVQLGRKDRLPKDILERLVKLEESTKDYSGHLFNVALDYGGHDEILRAVRAMTNDQIPSNKIDKNIFEKYLDTHDQPYPYVDLFIRTSGEQRTSGLMPWQMDYAEYYFEQDHLPDFTPEKLKEAVLDYSRRRRRFGGNDAVEHLKFNPKIVARLEMDLKQELTSDRAIAYVREQYGLSKELARMAGGHLLTALREGRREEWEEAKVNLRELYGIVKKNLGLAFEPEVLANIEVNLWRNPSEEDTRHLLAEKFRFSAFQAGKAAHLSVLANREPDAKKARGYWEKFYQALKERVA</sequence>
<feature type="binding site" evidence="2">
    <location>
        <position position="73"/>
    </location>
    <ligand>
        <name>substrate</name>
    </ligand>
</feature>
<protein>
    <recommendedName>
        <fullName evidence="2">Isoprenyl transferase</fullName>
        <ecNumber evidence="2">2.5.1.-</ecNumber>
    </recommendedName>
</protein>
<accession>A0A1F4YFE9</accession>
<feature type="binding site" evidence="2">
    <location>
        <begin position="69"/>
        <end position="71"/>
    </location>
    <ligand>
        <name>substrate</name>
    </ligand>
</feature>
<evidence type="ECO:0000256" key="1">
    <source>
        <dbReference type="ARBA" id="ARBA00022679"/>
    </source>
</evidence>
<keyword evidence="2" id="KW-0479">Metal-binding</keyword>
<dbReference type="EC" id="2.5.1.-" evidence="2"/>
<dbReference type="InterPro" id="IPR001441">
    <property type="entry name" value="UPP_synth-like"/>
</dbReference>
<dbReference type="GO" id="GO:0045547">
    <property type="term" value="F:ditrans,polycis-polyprenyl diphosphate synthase [(2E,6E)-farnesyl diphosphate specific] activity"/>
    <property type="evidence" value="ECO:0007669"/>
    <property type="project" value="TreeGrafter"/>
</dbReference>